<name>A0ABV6YS61_UNCC1</name>
<dbReference type="Pfam" id="PF14685">
    <property type="entry name" value="PDZ_Tricorn"/>
    <property type="match status" value="1"/>
</dbReference>
<feature type="chain" id="PRO_5046909468" description="Tricorn protease homolog" evidence="9">
    <location>
        <begin position="24"/>
        <end position="1103"/>
    </location>
</feature>
<dbReference type="Gene3D" id="3.30.750.44">
    <property type="match status" value="1"/>
</dbReference>
<evidence type="ECO:0000256" key="5">
    <source>
        <dbReference type="ARBA" id="ARBA00022801"/>
    </source>
</evidence>
<keyword evidence="3 7" id="KW-0963">Cytoplasm</keyword>
<evidence type="ECO:0000256" key="1">
    <source>
        <dbReference type="ARBA" id="ARBA00004496"/>
    </source>
</evidence>
<evidence type="ECO:0000256" key="8">
    <source>
        <dbReference type="SAM" id="MobiDB-lite"/>
    </source>
</evidence>
<dbReference type="PIRSF" id="PIRSF036421">
    <property type="entry name" value="Tricorn_protease"/>
    <property type="match status" value="1"/>
</dbReference>
<feature type="compositionally biased region" description="Basic and acidic residues" evidence="8">
    <location>
        <begin position="544"/>
        <end position="582"/>
    </location>
</feature>
<dbReference type="EMBL" id="JBHPBY010000018">
    <property type="protein sequence ID" value="MFC1849042.1"/>
    <property type="molecule type" value="Genomic_DNA"/>
</dbReference>
<feature type="domain" description="Tail specific protease" evidence="10">
    <location>
        <begin position="870"/>
        <end position="1060"/>
    </location>
</feature>
<dbReference type="Gene3D" id="2.120.10.60">
    <property type="entry name" value="Tricorn protease N-terminal domain"/>
    <property type="match status" value="1"/>
</dbReference>
<dbReference type="EC" id="3.4.21.-" evidence="7"/>
<dbReference type="Pfam" id="PF26550">
    <property type="entry name" value="Tricorn_2nd"/>
    <property type="match status" value="1"/>
</dbReference>
<sequence length="1103" mass="124611">MKRSLLLLVIFSLMSAAGLPATAGTAKPDALMLRFPDVSAESIVFVYAGDLWLSPKGGGLAHRLSSPKGKEFFPKFSPDGQTIAFSANYDGNIDVYLMPSAGGSPERLTHHPGFDRVVEWYPDGKHVLYGSRMNSPPTSRCNRFHKLSVKGGLPEPLPFPYGELGSFNPQGDQLVFQFVSRQFSNWKRYRGGLASDLWLYDFKKNTSQKMTDFEGTDALPMWHAETIFFLSDRDKRKKMNIWAYGLKSKKFRQITHFTEYDVKWPSIGPDAIIFENGGLLHLLDLKTEKSRPLTIRIPTDLPAIRTQLKDVSKDNKYFSISPSGKRVVFGARGEVLTVPEKHGSIRNLTKTSGIAERNPVWSPDGKLIAYFSDRTGEYELYTCPSDGKGKERRITSDGKCFRFDPLWSPDSKKIAFSDKTGSIYVVDLAKGKPELVDRDEWYRTGSYNWSADSRWLAYTKHTPNVQMGVMIFDTQKQKKYQVTSPYFDCYDPAFDPEGKYLFFISKRTFKPAYSSLQATWIYSNSSNLCAVTLRKDVPSPLAPRSDEEKEEEKKKSDAPAKKEKDTPPKKAADKKNGQDDEAAKVAPVTIDFENIEKRVVVLPVPAGNIYGLRVVKGKVLYVRFPDASYDDEDKPANTLVYYELDERKETNIISGINYYDLSADGKKIVYKSKSTYGIIDVAKGKKVGDGVIGTDKMKAWIDPPTEWQQLFNDAWRIERDFFYDPGMHGLDWKAIKKRYGKLLPYVVDRGDLNYVIGEMIAELNSSHAMVFGGDIEYAERISVGLLGCDFDLDSKNNIYRFKKIYEGAVWDAEVRSPLREPGVQVAEGEYLLAIDGEPLDTTKDPWASFQGLAGEVVTLTVNSVPTMKDSREVIVKPLPNDYKLRYLYWIEKNRQKVEQATNGRVGYIFVPDTGRRGQSELVRQFMPQWNKQGLIIDERFNEGGQAPDRFIELLNRPILNYWARRDSPDSQTPYVAHAGPKVMVINSFAGSGGDAFPYYFRKAGLGPLVGTRTWGGLIGIRDNPDLIDGGFISAPCSSFWNTEGNWDVEGHGVEPDYEIENAPHLLAQGKDPQLEKAIDVILELLQKQPPVKPKRPKYPDRSH</sequence>
<dbReference type="InterPro" id="IPR029414">
    <property type="entry name" value="Tricorn_PDZ"/>
</dbReference>
<comment type="caution">
    <text evidence="11">The sequence shown here is derived from an EMBL/GenBank/DDBJ whole genome shotgun (WGS) entry which is preliminary data.</text>
</comment>
<comment type="similarity">
    <text evidence="2 7">Belongs to the peptidase S41B family.</text>
</comment>
<accession>A0ABV6YS61</accession>
<evidence type="ECO:0000256" key="7">
    <source>
        <dbReference type="PIRNR" id="PIRNR036421"/>
    </source>
</evidence>
<feature type="region of interest" description="Disordered" evidence="8">
    <location>
        <begin position="539"/>
        <end position="582"/>
    </location>
</feature>
<keyword evidence="12" id="KW-1185">Reference proteome</keyword>
<keyword evidence="6 7" id="KW-0720">Serine protease</keyword>
<dbReference type="InterPro" id="IPR029045">
    <property type="entry name" value="ClpP/crotonase-like_dom_sf"/>
</dbReference>
<dbReference type="SUPFAM" id="SSF82171">
    <property type="entry name" value="DPP6 N-terminal domain-like"/>
    <property type="match status" value="1"/>
</dbReference>
<dbReference type="Gene3D" id="2.130.10.10">
    <property type="entry name" value="YVTN repeat-like/Quinoprotein amine dehydrogenase"/>
    <property type="match status" value="1"/>
</dbReference>
<dbReference type="Pfam" id="PF26549">
    <property type="entry name" value="Tricorn_N"/>
    <property type="match status" value="1"/>
</dbReference>
<keyword evidence="5 7" id="KW-0378">Hydrolase</keyword>
<feature type="signal peptide" evidence="9">
    <location>
        <begin position="1"/>
        <end position="23"/>
    </location>
</feature>
<dbReference type="Gene3D" id="3.90.226.10">
    <property type="entry name" value="2-enoyl-CoA Hydratase, Chain A, domain 1"/>
    <property type="match status" value="1"/>
</dbReference>
<dbReference type="InterPro" id="IPR015943">
    <property type="entry name" value="WD40/YVTN_repeat-like_dom_sf"/>
</dbReference>
<dbReference type="PANTHER" id="PTHR43253:SF1">
    <property type="entry name" value="TRICORN PROTEASE HOMOLOG 2-RELATED"/>
    <property type="match status" value="1"/>
</dbReference>
<dbReference type="SUPFAM" id="SSF52096">
    <property type="entry name" value="ClpP/crotonase"/>
    <property type="match status" value="1"/>
</dbReference>
<organism evidence="11 12">
    <name type="scientific">candidate division CSSED10-310 bacterium</name>
    <dbReference type="NCBI Taxonomy" id="2855610"/>
    <lineage>
        <taxon>Bacteria</taxon>
        <taxon>Bacteria division CSSED10-310</taxon>
    </lineage>
</organism>
<dbReference type="SMART" id="SM00245">
    <property type="entry name" value="TSPc"/>
    <property type="match status" value="1"/>
</dbReference>
<evidence type="ECO:0000256" key="3">
    <source>
        <dbReference type="ARBA" id="ARBA00022490"/>
    </source>
</evidence>
<reference evidence="11 12" key="1">
    <citation type="submission" date="2024-09" db="EMBL/GenBank/DDBJ databases">
        <title>Laminarin stimulates single cell rates of sulfate reduction while oxygen inhibits transcriptomic activity in coastal marine sediment.</title>
        <authorList>
            <person name="Lindsay M."/>
            <person name="Orcutt B."/>
            <person name="Emerson D."/>
            <person name="Stepanauskas R."/>
            <person name="D'Angelo T."/>
        </authorList>
    </citation>
    <scope>NUCLEOTIDE SEQUENCE [LARGE SCALE GENOMIC DNA]</scope>
    <source>
        <strain evidence="11">SAG AM-311-K15</strain>
    </source>
</reference>
<dbReference type="Gene3D" id="2.30.42.10">
    <property type="match status" value="1"/>
</dbReference>
<dbReference type="InterPro" id="IPR028204">
    <property type="entry name" value="Tricorn_C1"/>
</dbReference>
<dbReference type="SUPFAM" id="SSF50156">
    <property type="entry name" value="PDZ domain-like"/>
    <property type="match status" value="1"/>
</dbReference>
<dbReference type="Proteomes" id="UP001594351">
    <property type="component" value="Unassembled WGS sequence"/>
</dbReference>
<dbReference type="Pfam" id="PF03572">
    <property type="entry name" value="Peptidase_S41"/>
    <property type="match status" value="1"/>
</dbReference>
<dbReference type="Pfam" id="PF14684">
    <property type="entry name" value="Tricorn_C1"/>
    <property type="match status" value="1"/>
</dbReference>
<evidence type="ECO:0000256" key="4">
    <source>
        <dbReference type="ARBA" id="ARBA00022670"/>
    </source>
</evidence>
<evidence type="ECO:0000313" key="12">
    <source>
        <dbReference type="Proteomes" id="UP001594351"/>
    </source>
</evidence>
<dbReference type="InterPro" id="IPR012393">
    <property type="entry name" value="Tricorn_protease"/>
</dbReference>
<comment type="function">
    <text evidence="7">Degrades oligopeptides.</text>
</comment>
<keyword evidence="4 7" id="KW-0645">Protease</keyword>
<gene>
    <name evidence="11" type="ORF">ACFL27_02425</name>
</gene>
<comment type="subcellular location">
    <subcellularLocation>
        <location evidence="1 7">Cytoplasm</location>
    </subcellularLocation>
</comment>
<dbReference type="InterPro" id="IPR005151">
    <property type="entry name" value="Tail-specific_protease"/>
</dbReference>
<proteinExistence type="inferred from homology"/>
<keyword evidence="9" id="KW-0732">Signal</keyword>
<dbReference type="PANTHER" id="PTHR43253">
    <property type="entry name" value="TRICORN PROTEASE HOMOLOG 2-RELATED"/>
    <property type="match status" value="1"/>
</dbReference>
<protein>
    <recommendedName>
        <fullName evidence="7">Tricorn protease homolog</fullName>
        <ecNumber evidence="7">3.4.21.-</ecNumber>
    </recommendedName>
</protein>
<evidence type="ECO:0000256" key="2">
    <source>
        <dbReference type="ARBA" id="ARBA00008524"/>
    </source>
</evidence>
<dbReference type="CDD" id="cd07562">
    <property type="entry name" value="Peptidase_S41_TRI"/>
    <property type="match status" value="1"/>
</dbReference>
<evidence type="ECO:0000259" key="10">
    <source>
        <dbReference type="SMART" id="SM00245"/>
    </source>
</evidence>
<dbReference type="InterPro" id="IPR036034">
    <property type="entry name" value="PDZ_sf"/>
</dbReference>
<evidence type="ECO:0000256" key="6">
    <source>
        <dbReference type="ARBA" id="ARBA00022825"/>
    </source>
</evidence>
<evidence type="ECO:0000256" key="9">
    <source>
        <dbReference type="SAM" id="SignalP"/>
    </source>
</evidence>
<evidence type="ECO:0000313" key="11">
    <source>
        <dbReference type="EMBL" id="MFC1849042.1"/>
    </source>
</evidence>